<keyword evidence="10 15" id="KW-0460">Magnesium</keyword>
<evidence type="ECO:0000256" key="9">
    <source>
        <dbReference type="ARBA" id="ARBA00022840"/>
    </source>
</evidence>
<dbReference type="PROSITE" id="PS50886">
    <property type="entry name" value="TRBD"/>
    <property type="match status" value="1"/>
</dbReference>
<dbReference type="InterPro" id="IPR041616">
    <property type="entry name" value="PheRS_beta_core"/>
</dbReference>
<dbReference type="KEGG" id="saqi:AXG55_12105"/>
<organism evidence="20 21">
    <name type="scientific">Silvanigrella aquatica</name>
    <dbReference type="NCBI Taxonomy" id="1915309"/>
    <lineage>
        <taxon>Bacteria</taxon>
        <taxon>Pseudomonadati</taxon>
        <taxon>Bdellovibrionota</taxon>
        <taxon>Oligoflexia</taxon>
        <taxon>Silvanigrellales</taxon>
        <taxon>Silvanigrellaceae</taxon>
        <taxon>Silvanigrella</taxon>
    </lineage>
</organism>
<sequence>MLASLNFVEKFISLPKLTKYTNINSKQIETKIFDLNKITPLLTKQGFEVDNIIIKGEGLETVVVGRIEKAEPHPNAAKLQICQVNAGESNLRQIICGAKNARPGLYVAVALPSTKLPNNLEIKESKIREIESNGMLCSREELGLPINKDIDGDGIWEIEQDAQGGISTNILSQKLGYPLFDILEISDVLLELSVTPNRPDMLCHEGVAREIMAGLTYSGVPFEKKENPGFAHKVTISEDVIKKDALKNSSVNCAGVTFSAENHLQCPAFFVAIDSTQVTHSPAWLRNLLENLGQNSINNIVDASNYILLAHGQPSHAYDLDKISSQNPNAKKLILRKAKQGEKFIGLDAKERELQEADEVICDIEGIQGLLGVLGGEQSKVSYETKKIVVEFANPHPVSVRRTSRRHARQTEASFMFEKGIDEASRFKSALEFFALVTNLQEVKPKYCGTVHSIKENNKPEIKTEFRNLEIDFHSTAQEKILGAPIIEYTKQLNILESLGFILSNKTEKSTKVTIPSWRSSDIVGEADLVEEFIRIVGIDNVPSTPFISPAIVNYDDPHYKYLEKLSSRCASLGYNEVISLHFMRADDHEKLGLNSINALGEPVALMNPIIGDEPLMHTTLIPDLLRKVRKNLSYGTKSGQLFHSCRTFQNYDAHGERVFKQNGESLGISALLAQNVENALEYHYSQGYAYSREKSQAGRPVETPRLAGVTFGNKMEKNWQNSGEVNWTLHDIMSHIVELCHSVDLTITTVKICEEHHSTNDHSAKYHPLAKAFHPGRRVGFYVVDDKNNSVSLGWAGELHPKTMRNYEIDVPCFAFELNVAVLLRSISRPKNLLNRSSAVQKFPTVSRDFAFLLDENITAQKLNDVVANSLQNLIVKETPAILKTVQIFDIYKAKEMPVNKRSIAFHISLIPTERTFTDKDIQKISNAVIEAVKNEFHAELRGN</sequence>
<dbReference type="Pfam" id="PF17759">
    <property type="entry name" value="tRNA_synthFbeta"/>
    <property type="match status" value="1"/>
</dbReference>
<dbReference type="InterPro" id="IPR020825">
    <property type="entry name" value="Phe-tRNA_synthase-like_B3/B4"/>
</dbReference>
<feature type="binding site" evidence="15">
    <location>
        <position position="531"/>
    </location>
    <ligand>
        <name>Mg(2+)</name>
        <dbReference type="ChEBI" id="CHEBI:18420"/>
        <note>shared with alpha subunit</note>
    </ligand>
</feature>
<dbReference type="GO" id="GO:0006432">
    <property type="term" value="P:phenylalanyl-tRNA aminoacylation"/>
    <property type="evidence" value="ECO:0007669"/>
    <property type="project" value="UniProtKB-UniRule"/>
</dbReference>
<dbReference type="Pfam" id="PF03147">
    <property type="entry name" value="FDX-ACB"/>
    <property type="match status" value="1"/>
</dbReference>
<keyword evidence="13 15" id="KW-0030">Aminoacyl-tRNA synthetase</keyword>
<keyword evidence="11 16" id="KW-0694">RNA-binding</keyword>
<evidence type="ECO:0000256" key="13">
    <source>
        <dbReference type="ARBA" id="ARBA00023146"/>
    </source>
</evidence>
<dbReference type="EC" id="6.1.1.20" evidence="15"/>
<dbReference type="Gene3D" id="3.50.40.10">
    <property type="entry name" value="Phenylalanyl-trna Synthetase, Chain B, domain 3"/>
    <property type="match status" value="1"/>
</dbReference>
<comment type="subcellular location">
    <subcellularLocation>
        <location evidence="1 15">Cytoplasm</location>
    </subcellularLocation>
</comment>
<feature type="binding site" evidence="15">
    <location>
        <position position="532"/>
    </location>
    <ligand>
        <name>Mg(2+)</name>
        <dbReference type="ChEBI" id="CHEBI:18420"/>
        <note>shared with alpha subunit</note>
    </ligand>
</feature>
<dbReference type="InterPro" id="IPR045864">
    <property type="entry name" value="aa-tRNA-synth_II/BPL/LPL"/>
</dbReference>
<evidence type="ECO:0000256" key="16">
    <source>
        <dbReference type="PROSITE-ProRule" id="PRU00209"/>
    </source>
</evidence>
<keyword evidence="4 15" id="KW-0963">Cytoplasm</keyword>
<dbReference type="InterPro" id="IPR009061">
    <property type="entry name" value="DNA-bd_dom_put_sf"/>
</dbReference>
<evidence type="ECO:0000256" key="10">
    <source>
        <dbReference type="ARBA" id="ARBA00022842"/>
    </source>
</evidence>
<dbReference type="STRING" id="1915309.AXG55_12105"/>
<dbReference type="SUPFAM" id="SSF54991">
    <property type="entry name" value="Anticodon-binding domain of PheRS"/>
    <property type="match status" value="1"/>
</dbReference>
<keyword evidence="5 16" id="KW-0820">tRNA-binding</keyword>
<dbReference type="InterPro" id="IPR005121">
    <property type="entry name" value="Fdx_antiC-bd"/>
</dbReference>
<feature type="binding site" evidence="15">
    <location>
        <position position="528"/>
    </location>
    <ligand>
        <name>Mg(2+)</name>
        <dbReference type="ChEBI" id="CHEBI:18420"/>
        <note>shared with alpha subunit</note>
    </ligand>
</feature>
<reference evidence="20 21" key="1">
    <citation type="submission" date="2016-10" db="EMBL/GenBank/DDBJ databases">
        <title>Silvanigrella aquatica sp. nov., isolated from a freshwater lake located in the Black Forest, Germany, description of Silvanigrellaceae fam. nov., Silvanigrellales ord. nov., reclassification of the order Bdellovibrionales in the class Oligoflexia, reclassification of the families Bacteriovoracaceae and Halobacteriovoraceae in the new order Bacteriovoracales ord. nov., and reclassification of the family Pseudobacteriovoracaceae in the order Oligoflexiales.</title>
        <authorList>
            <person name="Hahn M.W."/>
            <person name="Schmidt J."/>
            <person name="Koll U."/>
            <person name="Rohde M."/>
            <person name="Verbag S."/>
            <person name="Pitt A."/>
            <person name="Nakai R."/>
            <person name="Naganuma T."/>
            <person name="Lang E."/>
        </authorList>
    </citation>
    <scope>NUCLEOTIDE SEQUENCE [LARGE SCALE GENOMIC DNA]</scope>
    <source>
        <strain evidence="20 21">MWH-Nonnen-W8red</strain>
    </source>
</reference>
<evidence type="ECO:0000259" key="18">
    <source>
        <dbReference type="PROSITE" id="PS51447"/>
    </source>
</evidence>
<dbReference type="SUPFAM" id="SSF56037">
    <property type="entry name" value="PheT/TilS domain"/>
    <property type="match status" value="1"/>
</dbReference>
<dbReference type="SUPFAM" id="SSF50249">
    <property type="entry name" value="Nucleic acid-binding proteins"/>
    <property type="match status" value="1"/>
</dbReference>
<evidence type="ECO:0000259" key="19">
    <source>
        <dbReference type="PROSITE" id="PS51483"/>
    </source>
</evidence>
<keyword evidence="7 15" id="KW-0479">Metal-binding</keyword>
<dbReference type="SUPFAM" id="SSF55681">
    <property type="entry name" value="Class II aaRS and biotin synthetases"/>
    <property type="match status" value="1"/>
</dbReference>
<keyword evidence="9 15" id="KW-0067">ATP-binding</keyword>
<feature type="domain" description="TRNA-binding" evidence="17">
    <location>
        <begin position="56"/>
        <end position="169"/>
    </location>
</feature>
<dbReference type="Gene3D" id="3.30.930.10">
    <property type="entry name" value="Bira Bifunctional Protein, Domain 2"/>
    <property type="match status" value="1"/>
</dbReference>
<evidence type="ECO:0000313" key="20">
    <source>
        <dbReference type="EMBL" id="APJ04607.1"/>
    </source>
</evidence>
<dbReference type="Gene3D" id="3.30.70.380">
    <property type="entry name" value="Ferrodoxin-fold anticodon-binding domain"/>
    <property type="match status" value="1"/>
</dbReference>
<proteinExistence type="inferred from homology"/>
<evidence type="ECO:0000313" key="21">
    <source>
        <dbReference type="Proteomes" id="UP000184731"/>
    </source>
</evidence>
<dbReference type="Gene3D" id="3.30.56.10">
    <property type="match status" value="2"/>
</dbReference>
<dbReference type="AlphaFoldDB" id="A0A1L4D341"/>
<evidence type="ECO:0000256" key="4">
    <source>
        <dbReference type="ARBA" id="ARBA00022490"/>
    </source>
</evidence>
<dbReference type="GO" id="GO:0004826">
    <property type="term" value="F:phenylalanine-tRNA ligase activity"/>
    <property type="evidence" value="ECO:0007669"/>
    <property type="project" value="UniProtKB-UniRule"/>
</dbReference>
<comment type="similarity">
    <text evidence="2 15">Belongs to the phenylalanyl-tRNA synthetase beta subunit family. Type 1 subfamily.</text>
</comment>
<dbReference type="InterPro" id="IPR033714">
    <property type="entry name" value="tRNA_bind_bactPheRS"/>
</dbReference>
<dbReference type="GO" id="GO:0000287">
    <property type="term" value="F:magnesium ion binding"/>
    <property type="evidence" value="ECO:0007669"/>
    <property type="project" value="UniProtKB-UniRule"/>
</dbReference>
<dbReference type="GO" id="GO:0000049">
    <property type="term" value="F:tRNA binding"/>
    <property type="evidence" value="ECO:0007669"/>
    <property type="project" value="UniProtKB-UniRule"/>
</dbReference>
<accession>A0A1L4D341</accession>
<dbReference type="InterPro" id="IPR002547">
    <property type="entry name" value="tRNA-bd_dom"/>
</dbReference>
<dbReference type="SUPFAM" id="SSF46955">
    <property type="entry name" value="Putative DNA-binding domain"/>
    <property type="match status" value="1"/>
</dbReference>
<dbReference type="EMBL" id="CP017834">
    <property type="protein sequence ID" value="APJ04607.1"/>
    <property type="molecule type" value="Genomic_DNA"/>
</dbReference>
<dbReference type="Pfam" id="PF03484">
    <property type="entry name" value="B5"/>
    <property type="match status" value="1"/>
</dbReference>
<evidence type="ECO:0000256" key="6">
    <source>
        <dbReference type="ARBA" id="ARBA00022598"/>
    </source>
</evidence>
<evidence type="ECO:0000256" key="7">
    <source>
        <dbReference type="ARBA" id="ARBA00022723"/>
    </source>
</evidence>
<evidence type="ECO:0000256" key="1">
    <source>
        <dbReference type="ARBA" id="ARBA00004496"/>
    </source>
</evidence>
<evidence type="ECO:0000256" key="14">
    <source>
        <dbReference type="ARBA" id="ARBA00049255"/>
    </source>
</evidence>
<evidence type="ECO:0000256" key="11">
    <source>
        <dbReference type="ARBA" id="ARBA00022884"/>
    </source>
</evidence>
<dbReference type="HAMAP" id="MF_00283">
    <property type="entry name" value="Phe_tRNA_synth_beta1"/>
    <property type="match status" value="1"/>
</dbReference>
<dbReference type="NCBIfam" id="NF045760">
    <property type="entry name" value="YtpR"/>
    <property type="match status" value="1"/>
</dbReference>
<dbReference type="Gene3D" id="2.40.50.140">
    <property type="entry name" value="Nucleic acid-binding proteins"/>
    <property type="match status" value="1"/>
</dbReference>
<keyword evidence="8 15" id="KW-0547">Nucleotide-binding</keyword>
<evidence type="ECO:0000256" key="5">
    <source>
        <dbReference type="ARBA" id="ARBA00022555"/>
    </source>
</evidence>
<feature type="domain" description="FDX-ACB" evidence="18">
    <location>
        <begin position="842"/>
        <end position="943"/>
    </location>
</feature>
<dbReference type="NCBIfam" id="TIGR00472">
    <property type="entry name" value="pheT_bact"/>
    <property type="match status" value="1"/>
</dbReference>
<name>A0A1L4D341_9BACT</name>
<evidence type="ECO:0000256" key="15">
    <source>
        <dbReference type="HAMAP-Rule" id="MF_00283"/>
    </source>
</evidence>
<dbReference type="PROSITE" id="PS51483">
    <property type="entry name" value="B5"/>
    <property type="match status" value="1"/>
</dbReference>
<dbReference type="CDD" id="cd02796">
    <property type="entry name" value="tRNA_bind_bactPheRS"/>
    <property type="match status" value="1"/>
</dbReference>
<dbReference type="PANTHER" id="PTHR10947:SF0">
    <property type="entry name" value="PHENYLALANINE--TRNA LIGASE BETA SUBUNIT"/>
    <property type="match status" value="1"/>
</dbReference>
<dbReference type="Pfam" id="PF03483">
    <property type="entry name" value="B3_4"/>
    <property type="match status" value="1"/>
</dbReference>
<dbReference type="InterPro" id="IPR012340">
    <property type="entry name" value="NA-bd_OB-fold"/>
</dbReference>
<gene>
    <name evidence="15" type="primary">pheT</name>
    <name evidence="20" type="ORF">AXG55_12105</name>
</gene>
<dbReference type="Pfam" id="PF01588">
    <property type="entry name" value="tRNA_bind"/>
    <property type="match status" value="1"/>
</dbReference>
<keyword evidence="12 15" id="KW-0648">Protein biosynthesis</keyword>
<keyword evidence="21" id="KW-1185">Reference proteome</keyword>
<dbReference type="GO" id="GO:0009328">
    <property type="term" value="C:phenylalanine-tRNA ligase complex"/>
    <property type="evidence" value="ECO:0007669"/>
    <property type="project" value="TreeGrafter"/>
</dbReference>
<dbReference type="InterPro" id="IPR005146">
    <property type="entry name" value="B3/B4_tRNA-bd"/>
</dbReference>
<comment type="catalytic activity">
    <reaction evidence="14 15">
        <text>tRNA(Phe) + L-phenylalanine + ATP = L-phenylalanyl-tRNA(Phe) + AMP + diphosphate + H(+)</text>
        <dbReference type="Rhea" id="RHEA:19413"/>
        <dbReference type="Rhea" id="RHEA-COMP:9668"/>
        <dbReference type="Rhea" id="RHEA-COMP:9699"/>
        <dbReference type="ChEBI" id="CHEBI:15378"/>
        <dbReference type="ChEBI" id="CHEBI:30616"/>
        <dbReference type="ChEBI" id="CHEBI:33019"/>
        <dbReference type="ChEBI" id="CHEBI:58095"/>
        <dbReference type="ChEBI" id="CHEBI:78442"/>
        <dbReference type="ChEBI" id="CHEBI:78531"/>
        <dbReference type="ChEBI" id="CHEBI:456215"/>
        <dbReference type="EC" id="6.1.1.20"/>
    </reaction>
</comment>
<dbReference type="SMART" id="SM00896">
    <property type="entry name" value="FDX-ACB"/>
    <property type="match status" value="1"/>
</dbReference>
<protein>
    <recommendedName>
        <fullName evidence="15">Phenylalanine--tRNA ligase beta subunit</fullName>
        <ecNumber evidence="15">6.1.1.20</ecNumber>
    </recommendedName>
    <alternativeName>
        <fullName evidence="15">Phenylalanyl-tRNA synthetase beta subunit</fullName>
        <shortName evidence="15">PheRS</shortName>
    </alternativeName>
</protein>
<evidence type="ECO:0000256" key="8">
    <source>
        <dbReference type="ARBA" id="ARBA00022741"/>
    </source>
</evidence>
<keyword evidence="6 15" id="KW-0436">Ligase</keyword>
<evidence type="ECO:0000256" key="2">
    <source>
        <dbReference type="ARBA" id="ARBA00008653"/>
    </source>
</evidence>
<feature type="domain" description="B5" evidence="19">
    <location>
        <begin position="466"/>
        <end position="544"/>
    </location>
</feature>
<dbReference type="FunFam" id="2.40.50.140:FF:000045">
    <property type="entry name" value="Phenylalanine--tRNA ligase beta subunit"/>
    <property type="match status" value="1"/>
</dbReference>
<feature type="binding site" evidence="15">
    <location>
        <position position="522"/>
    </location>
    <ligand>
        <name>Mg(2+)</name>
        <dbReference type="ChEBI" id="CHEBI:18420"/>
        <note>shared with alpha subunit</note>
    </ligand>
</feature>
<comment type="cofactor">
    <cofactor evidence="15">
        <name>Mg(2+)</name>
        <dbReference type="ChEBI" id="CHEBI:18420"/>
    </cofactor>
    <text evidence="15">Binds 2 magnesium ions per tetramer.</text>
</comment>
<evidence type="ECO:0000259" key="17">
    <source>
        <dbReference type="PROSITE" id="PS50886"/>
    </source>
</evidence>
<dbReference type="InterPro" id="IPR045060">
    <property type="entry name" value="Phe-tRNA-ligase_IIc_bsu"/>
</dbReference>
<dbReference type="PROSITE" id="PS51447">
    <property type="entry name" value="FDX_ACB"/>
    <property type="match status" value="1"/>
</dbReference>
<evidence type="ECO:0000256" key="3">
    <source>
        <dbReference type="ARBA" id="ARBA00011209"/>
    </source>
</evidence>
<dbReference type="PANTHER" id="PTHR10947">
    <property type="entry name" value="PHENYLALANYL-TRNA SYNTHETASE BETA CHAIN AND LEUCINE-RICH REPEAT-CONTAINING PROTEIN 47"/>
    <property type="match status" value="1"/>
</dbReference>
<dbReference type="InterPro" id="IPR005147">
    <property type="entry name" value="tRNA_synthase_B5-dom"/>
</dbReference>
<comment type="subunit">
    <text evidence="3 15">Tetramer of two alpha and two beta subunits.</text>
</comment>
<dbReference type="InterPro" id="IPR036690">
    <property type="entry name" value="Fdx_antiC-bd_sf"/>
</dbReference>
<evidence type="ECO:0000256" key="12">
    <source>
        <dbReference type="ARBA" id="ARBA00022917"/>
    </source>
</evidence>
<dbReference type="Proteomes" id="UP000184731">
    <property type="component" value="Chromosome"/>
</dbReference>
<dbReference type="GO" id="GO:0005524">
    <property type="term" value="F:ATP binding"/>
    <property type="evidence" value="ECO:0007669"/>
    <property type="project" value="UniProtKB-UniRule"/>
</dbReference>
<dbReference type="SMART" id="SM00873">
    <property type="entry name" value="B3_4"/>
    <property type="match status" value="1"/>
</dbReference>
<dbReference type="OrthoDB" id="5287145at2"/>
<dbReference type="RefSeq" id="WP_148698357.1">
    <property type="nucleotide sequence ID" value="NZ_CP017834.1"/>
</dbReference>
<dbReference type="SMART" id="SM00874">
    <property type="entry name" value="B5"/>
    <property type="match status" value="1"/>
</dbReference>
<dbReference type="InterPro" id="IPR004532">
    <property type="entry name" value="Phe-tRNA-ligase_IIc_bsu_bact"/>
</dbReference>